<dbReference type="Pfam" id="PF11886">
    <property type="entry name" value="TOC159_MAD"/>
    <property type="match status" value="1"/>
</dbReference>
<accession>W9QLA1</accession>
<name>W9QLA1_9ROSA</name>
<feature type="transmembrane region" description="Helical" evidence="1">
    <location>
        <begin position="164"/>
        <end position="186"/>
    </location>
</feature>
<dbReference type="InterPro" id="IPR024283">
    <property type="entry name" value="TOC159_MAD"/>
</dbReference>
<dbReference type="AlphaFoldDB" id="W9QLA1"/>
<organism evidence="3 4">
    <name type="scientific">Morus notabilis</name>
    <dbReference type="NCBI Taxonomy" id="981085"/>
    <lineage>
        <taxon>Eukaryota</taxon>
        <taxon>Viridiplantae</taxon>
        <taxon>Streptophyta</taxon>
        <taxon>Embryophyta</taxon>
        <taxon>Tracheophyta</taxon>
        <taxon>Spermatophyta</taxon>
        <taxon>Magnoliopsida</taxon>
        <taxon>eudicotyledons</taxon>
        <taxon>Gunneridae</taxon>
        <taxon>Pentapetalae</taxon>
        <taxon>rosids</taxon>
        <taxon>fabids</taxon>
        <taxon>Rosales</taxon>
        <taxon>Moraceae</taxon>
        <taxon>Moreae</taxon>
        <taxon>Morus</taxon>
    </lineage>
</organism>
<keyword evidence="1" id="KW-0812">Transmembrane</keyword>
<evidence type="ECO:0000256" key="1">
    <source>
        <dbReference type="SAM" id="Phobius"/>
    </source>
</evidence>
<evidence type="ECO:0000313" key="3">
    <source>
        <dbReference type="EMBL" id="EXB39946.1"/>
    </source>
</evidence>
<dbReference type="STRING" id="981085.W9QLA1"/>
<dbReference type="eggNOG" id="ENOG502QR60">
    <property type="taxonomic scope" value="Eukaryota"/>
</dbReference>
<keyword evidence="1" id="KW-0472">Membrane</keyword>
<reference evidence="4" key="1">
    <citation type="submission" date="2013-01" db="EMBL/GenBank/DDBJ databases">
        <title>Draft Genome Sequence of a Mulberry Tree, Morus notabilis C.K. Schneid.</title>
        <authorList>
            <person name="He N."/>
            <person name="Zhao S."/>
        </authorList>
    </citation>
    <scope>NUCLEOTIDE SEQUENCE</scope>
</reference>
<feature type="domain" description="Translocase of chloroplast 159/132 membrane anchor" evidence="2">
    <location>
        <begin position="23"/>
        <end position="150"/>
    </location>
</feature>
<dbReference type="EMBL" id="KE343739">
    <property type="protein sequence ID" value="EXB39946.1"/>
    <property type="molecule type" value="Genomic_DNA"/>
</dbReference>
<keyword evidence="1" id="KW-1133">Transmembrane helix</keyword>
<evidence type="ECO:0000259" key="2">
    <source>
        <dbReference type="Pfam" id="PF11886"/>
    </source>
</evidence>
<protein>
    <recommendedName>
        <fullName evidence="2">Translocase of chloroplast 159/132 membrane anchor domain-containing protein</fullName>
    </recommendedName>
</protein>
<gene>
    <name evidence="3" type="ORF">L484_001705</name>
</gene>
<keyword evidence="4" id="KW-1185">Reference proteome</keyword>
<dbReference type="Proteomes" id="UP000030645">
    <property type="component" value="Unassembled WGS sequence"/>
</dbReference>
<proteinExistence type="predicted"/>
<evidence type="ECO:0000313" key="4">
    <source>
        <dbReference type="Proteomes" id="UP000030645"/>
    </source>
</evidence>
<sequence>MPQLRLQPGDDNVGEDYQSSDFDHLDQDHQLINVERMFVLKNKIPSLLTGQVMNDKQDFSHLQIEAVSSVEHGEGKTTSVGFDMKTVNCGKDLSCTPRGETKLSKNFIWKTCAAVAGVGVTVLGDSLSAGVKVEDELISNKRLRVAMTSAATTLQRSFILSSVIARYGLILGFLSWIGTVTLMPIVTYSV</sequence>